<protein>
    <submittedName>
        <fullName evidence="2">Cyclic di-GMP phosphodiesterase YfgF</fullName>
        <ecNumber evidence="2">3.1.4.52</ecNumber>
    </submittedName>
</protein>
<dbReference type="InterPro" id="IPR050706">
    <property type="entry name" value="Cyclic-di-GMP_PDE-like"/>
</dbReference>
<dbReference type="EC" id="3.1.4.52" evidence="2"/>
<dbReference type="PROSITE" id="PS50883">
    <property type="entry name" value="EAL"/>
    <property type="match status" value="1"/>
</dbReference>
<dbReference type="CDD" id="cd00130">
    <property type="entry name" value="PAS"/>
    <property type="match status" value="1"/>
</dbReference>
<gene>
    <name evidence="2" type="primary">yfgF_5</name>
    <name evidence="2" type="ORF">GALL_288640</name>
</gene>
<dbReference type="AlphaFoldDB" id="A0A1J5RB43"/>
<proteinExistence type="predicted"/>
<dbReference type="Gene3D" id="3.20.20.450">
    <property type="entry name" value="EAL domain"/>
    <property type="match status" value="1"/>
</dbReference>
<evidence type="ECO:0000313" key="2">
    <source>
        <dbReference type="EMBL" id="OIQ89255.1"/>
    </source>
</evidence>
<dbReference type="GO" id="GO:0071111">
    <property type="term" value="F:cyclic-guanylate-specific phosphodiesterase activity"/>
    <property type="evidence" value="ECO:0007669"/>
    <property type="project" value="UniProtKB-EC"/>
</dbReference>
<dbReference type="InterPro" id="IPR000014">
    <property type="entry name" value="PAS"/>
</dbReference>
<reference evidence="2" key="1">
    <citation type="submission" date="2016-10" db="EMBL/GenBank/DDBJ databases">
        <title>Sequence of Gallionella enrichment culture.</title>
        <authorList>
            <person name="Poehlein A."/>
            <person name="Muehling M."/>
            <person name="Daniel R."/>
        </authorList>
    </citation>
    <scope>NUCLEOTIDE SEQUENCE</scope>
</reference>
<dbReference type="PANTHER" id="PTHR33121">
    <property type="entry name" value="CYCLIC DI-GMP PHOSPHODIESTERASE PDEF"/>
    <property type="match status" value="1"/>
</dbReference>
<dbReference type="EMBL" id="MLJW01000337">
    <property type="protein sequence ID" value="OIQ89255.1"/>
    <property type="molecule type" value="Genomic_DNA"/>
</dbReference>
<keyword evidence="2" id="KW-0378">Hydrolase</keyword>
<dbReference type="InterPro" id="IPR035965">
    <property type="entry name" value="PAS-like_dom_sf"/>
</dbReference>
<feature type="domain" description="EAL" evidence="1">
    <location>
        <begin position="305"/>
        <end position="557"/>
    </location>
</feature>
<evidence type="ECO:0000259" key="1">
    <source>
        <dbReference type="PROSITE" id="PS50883"/>
    </source>
</evidence>
<accession>A0A1J5RB43</accession>
<dbReference type="InterPro" id="IPR035919">
    <property type="entry name" value="EAL_sf"/>
</dbReference>
<dbReference type="Pfam" id="PF00563">
    <property type="entry name" value="EAL"/>
    <property type="match status" value="1"/>
</dbReference>
<dbReference type="PANTHER" id="PTHR33121:SF79">
    <property type="entry name" value="CYCLIC DI-GMP PHOSPHODIESTERASE PDED-RELATED"/>
    <property type="match status" value="1"/>
</dbReference>
<dbReference type="InterPro" id="IPR001633">
    <property type="entry name" value="EAL_dom"/>
</dbReference>
<dbReference type="SUPFAM" id="SSF141868">
    <property type="entry name" value="EAL domain-like"/>
    <property type="match status" value="1"/>
</dbReference>
<dbReference type="CDD" id="cd01948">
    <property type="entry name" value="EAL"/>
    <property type="match status" value="1"/>
</dbReference>
<name>A0A1J5RB43_9ZZZZ</name>
<dbReference type="SUPFAM" id="SSF55785">
    <property type="entry name" value="PYP-like sensor domain (PAS domain)"/>
    <property type="match status" value="1"/>
</dbReference>
<sequence length="564" mass="61843">MALQSKDEKSARDRVQAMRAQRDRFVAFAFAGSDLLLEIAPDGLLTFAIGMAEVLCGQPAESMPGHPIGDYVLEEDRYTLNEALQRIGGGGRFDSLQLTLTSRDGRHSHAALFSGICADPAHGLCHLSVRRLSGAALAAATLAPAPGRHMETGEFIDLVQERMKTAEPGRDDYALTLVDVEGAADMTAEETDHFFRSVEGYLRSYSLGGTSVGRLRDDKFGVLSDQALDREEMSRRISTLAHDIAPDAPPPQIHAAEIELDLDTLSPQDLTKALVYTINKFVAEGGDKVSITSLTEGYRAAMADTLSRVGHFRSVINSEQLHFAYQPIVHLGDWRLHHFEALARICQNGQTFLPSSFVTFAEDVGLVSELDMVVCRQGLATLRENRLIPPGSHIAVNLSGRSVSNGAFMAQLLELLETQRDLLPRLLFEVTESAEMRNLDQANWVVQKLRALGCRVCLDDFGAGAASFPYLRALEVDFVKIDGSYIMDAFDTHYGLPFLRAIAHLCRDMHIATIGEMVEDARTVKVLRSVGIGFAQGYFFSRPAEDASAFVMPDKPGAKTQIRA</sequence>
<comment type="caution">
    <text evidence="2">The sequence shown here is derived from an EMBL/GenBank/DDBJ whole genome shotgun (WGS) entry which is preliminary data.</text>
</comment>
<dbReference type="SMART" id="SM00052">
    <property type="entry name" value="EAL"/>
    <property type="match status" value="1"/>
</dbReference>
<organism evidence="2">
    <name type="scientific">mine drainage metagenome</name>
    <dbReference type="NCBI Taxonomy" id="410659"/>
    <lineage>
        <taxon>unclassified sequences</taxon>
        <taxon>metagenomes</taxon>
        <taxon>ecological metagenomes</taxon>
    </lineage>
</organism>